<keyword evidence="3" id="KW-1185">Reference proteome</keyword>
<organism evidence="2 3">
    <name type="scientific">Actinidia rufa</name>
    <dbReference type="NCBI Taxonomy" id="165716"/>
    <lineage>
        <taxon>Eukaryota</taxon>
        <taxon>Viridiplantae</taxon>
        <taxon>Streptophyta</taxon>
        <taxon>Embryophyta</taxon>
        <taxon>Tracheophyta</taxon>
        <taxon>Spermatophyta</taxon>
        <taxon>Magnoliopsida</taxon>
        <taxon>eudicotyledons</taxon>
        <taxon>Gunneridae</taxon>
        <taxon>Pentapetalae</taxon>
        <taxon>asterids</taxon>
        <taxon>Ericales</taxon>
        <taxon>Actinidiaceae</taxon>
        <taxon>Actinidia</taxon>
    </lineage>
</organism>
<protein>
    <submittedName>
        <fullName evidence="2">Uncharacterized protein</fullName>
    </submittedName>
</protein>
<gene>
    <name evidence="2" type="ORF">Acr_09g0008740</name>
</gene>
<dbReference type="AlphaFoldDB" id="A0A7J0F6V1"/>
<evidence type="ECO:0000313" key="2">
    <source>
        <dbReference type="EMBL" id="GFY94428.1"/>
    </source>
</evidence>
<dbReference type="EMBL" id="BJWL01000009">
    <property type="protein sequence ID" value="GFY94428.1"/>
    <property type="molecule type" value="Genomic_DNA"/>
</dbReference>
<evidence type="ECO:0000313" key="3">
    <source>
        <dbReference type="Proteomes" id="UP000585474"/>
    </source>
</evidence>
<comment type="caution">
    <text evidence="2">The sequence shown here is derived from an EMBL/GenBank/DDBJ whole genome shotgun (WGS) entry which is preliminary data.</text>
</comment>
<accession>A0A7J0F6V1</accession>
<feature type="compositionally biased region" description="Basic residues" evidence="1">
    <location>
        <begin position="131"/>
        <end position="145"/>
    </location>
</feature>
<dbReference type="Proteomes" id="UP000585474">
    <property type="component" value="Unassembled WGS sequence"/>
</dbReference>
<proteinExistence type="predicted"/>
<feature type="region of interest" description="Disordered" evidence="1">
    <location>
        <begin position="120"/>
        <end position="164"/>
    </location>
</feature>
<sequence length="608" mass="68509">MLLCAEGAGSEGYVFGGSAMVLVRAPRVPRDLTESGLELVGCESKTVRDEPSLSHRRVTEAISAANEEADIIRQCIEHRVCSKCGHDEMSAHGLWTKLKEDVPEEDISEQNLNEKACLKLQRGTTVQNKRASSRGHKKGQKKRPEKRSQERRSQKVKKRASADEELDWISDSGNAYHLCRDREVFSTHVHARDLYGWRTTRRRVVGKRTVRFRMADGRSMKSFQGKHEMLQEEGRLKGYTDWREVSRQEELLSDIGPVVLARRIDEESNRCTEAHIASAGIPEGLQDVHGEAQRRETESMYSDKRDVTETSLFRFRYVMVISPVVHTMEERWSHDDLQSDVLCSAPQWGGARHLSEKVQTLRFGSAFTSVEVELPVKEGVARERREAEQKYNPWGLPGAHSMLLCAEEAGSEGYVFGGSAMVLVRAPRAPRDLTESGLELLHLLVSGQTFARIPKHLLALLYHSGSFKYILLISLRLLCVPLYIGCFPRPFFSLVPLGLCRTTAPLVWTLPSSRYNPSVFLPLAAFHVSLENSECSSTSFKALSLQILHLNETCLTPVTFMDLPSAMRNRTVPLPTTLRRVVRHPYKSLACHMCRETLSVSAQVVSIS</sequence>
<evidence type="ECO:0000256" key="1">
    <source>
        <dbReference type="SAM" id="MobiDB-lite"/>
    </source>
</evidence>
<reference evidence="2 3" key="1">
    <citation type="submission" date="2019-07" db="EMBL/GenBank/DDBJ databases">
        <title>De Novo Assembly of kiwifruit Actinidia rufa.</title>
        <authorList>
            <person name="Sugita-Konishi S."/>
            <person name="Sato K."/>
            <person name="Mori E."/>
            <person name="Abe Y."/>
            <person name="Kisaki G."/>
            <person name="Hamano K."/>
            <person name="Suezawa K."/>
            <person name="Otani M."/>
            <person name="Fukuda T."/>
            <person name="Manabe T."/>
            <person name="Gomi K."/>
            <person name="Tabuchi M."/>
            <person name="Akimitsu K."/>
            <person name="Kataoka I."/>
        </authorList>
    </citation>
    <scope>NUCLEOTIDE SEQUENCE [LARGE SCALE GENOMIC DNA]</scope>
    <source>
        <strain evidence="3">cv. Fuchu</strain>
    </source>
</reference>
<name>A0A7J0F6V1_9ERIC</name>